<dbReference type="AlphaFoldDB" id="A0A4Z2EJE0"/>
<evidence type="ECO:0000313" key="3">
    <source>
        <dbReference type="Proteomes" id="UP000314294"/>
    </source>
</evidence>
<dbReference type="Proteomes" id="UP000314294">
    <property type="component" value="Unassembled WGS sequence"/>
</dbReference>
<accession>A0A4Z2EJE0</accession>
<dbReference type="EMBL" id="SRLO01006314">
    <property type="protein sequence ID" value="TNN28888.1"/>
    <property type="molecule type" value="Genomic_DNA"/>
</dbReference>
<protein>
    <submittedName>
        <fullName evidence="2">Uncharacterized protein</fullName>
    </submittedName>
</protein>
<gene>
    <name evidence="2" type="ORF">EYF80_060963</name>
</gene>
<reference evidence="2 3" key="1">
    <citation type="submission" date="2019-03" db="EMBL/GenBank/DDBJ databases">
        <title>First draft genome of Liparis tanakae, snailfish: a comprehensive survey of snailfish specific genes.</title>
        <authorList>
            <person name="Kim W."/>
            <person name="Song I."/>
            <person name="Jeong J.-H."/>
            <person name="Kim D."/>
            <person name="Kim S."/>
            <person name="Ryu S."/>
            <person name="Song J.Y."/>
            <person name="Lee S.K."/>
        </authorList>
    </citation>
    <scope>NUCLEOTIDE SEQUENCE [LARGE SCALE GENOMIC DNA]</scope>
    <source>
        <tissue evidence="2">Muscle</tissue>
    </source>
</reference>
<evidence type="ECO:0000256" key="1">
    <source>
        <dbReference type="SAM" id="MobiDB-lite"/>
    </source>
</evidence>
<feature type="region of interest" description="Disordered" evidence="1">
    <location>
        <begin position="79"/>
        <end position="111"/>
    </location>
</feature>
<feature type="compositionally biased region" description="Low complexity" evidence="1">
    <location>
        <begin position="94"/>
        <end position="111"/>
    </location>
</feature>
<evidence type="ECO:0000313" key="2">
    <source>
        <dbReference type="EMBL" id="TNN28888.1"/>
    </source>
</evidence>
<sequence>MGSLQDPLRGASISFLLPSYSKPGLLRFNAAQCRPPSAGKRSISLAWMSQRAAPTPLTAVGLVVLRMLDTIGTRCPCMQLQSGTRPTLRPESSPDPATAAAASTKPAARHA</sequence>
<name>A0A4Z2EJE0_9TELE</name>
<comment type="caution">
    <text evidence="2">The sequence shown here is derived from an EMBL/GenBank/DDBJ whole genome shotgun (WGS) entry which is preliminary data.</text>
</comment>
<proteinExistence type="predicted"/>
<organism evidence="2 3">
    <name type="scientific">Liparis tanakae</name>
    <name type="common">Tanaka's snailfish</name>
    <dbReference type="NCBI Taxonomy" id="230148"/>
    <lineage>
        <taxon>Eukaryota</taxon>
        <taxon>Metazoa</taxon>
        <taxon>Chordata</taxon>
        <taxon>Craniata</taxon>
        <taxon>Vertebrata</taxon>
        <taxon>Euteleostomi</taxon>
        <taxon>Actinopterygii</taxon>
        <taxon>Neopterygii</taxon>
        <taxon>Teleostei</taxon>
        <taxon>Neoteleostei</taxon>
        <taxon>Acanthomorphata</taxon>
        <taxon>Eupercaria</taxon>
        <taxon>Perciformes</taxon>
        <taxon>Cottioidei</taxon>
        <taxon>Cottales</taxon>
        <taxon>Liparidae</taxon>
        <taxon>Liparis</taxon>
    </lineage>
</organism>
<keyword evidence="3" id="KW-1185">Reference proteome</keyword>